<protein>
    <submittedName>
        <fullName evidence="6">ATP-dependent carboxylate-amine ligase domain protein ATP-grasp</fullName>
    </submittedName>
</protein>
<evidence type="ECO:0000259" key="5">
    <source>
        <dbReference type="PROSITE" id="PS50975"/>
    </source>
</evidence>
<proteinExistence type="predicted"/>
<sequence length="388" mass="42131">MGLEVLVASRGEHSLISEIHQGLHVDLDDPDSALTSILEIARGAPFAGVLGCDDTTVELAALAADALALPHNPPAAARLTRRKDLARAHLTKSGCAVPIHRLVDLSRALEDQVAGLTWPCVVKPLHLSASRGVIRANDFAEFVTACNRIGNIIAGSNDDFERTHVLVEAYIDGFEVALEGYLHNAELKTLALFDKPEPLCGPFFEETIYVTPSRLSQSTQSRIVQSVAQACRAYGLRTGPIHAELRIDERDAWILEVASRTIGGDCSRSLDMGEEFNLEEFVISLAIGKPQTPRTPDEARGVMMIPIKERGILRRVEGLRDAQGVANVVSVDILVRSGHELVPLPEGNQYPGYIFARGQSPSEVVSALRQAHSRLNFVVAPILKLIAE</sequence>
<dbReference type="GO" id="GO:0016874">
    <property type="term" value="F:ligase activity"/>
    <property type="evidence" value="ECO:0007669"/>
    <property type="project" value="UniProtKB-KW"/>
</dbReference>
<dbReference type="Pfam" id="PF18130">
    <property type="entry name" value="ATPgrasp_N"/>
    <property type="match status" value="1"/>
</dbReference>
<dbReference type="EMBL" id="LR633967">
    <property type="protein sequence ID" value="VUX56146.1"/>
    <property type="molecule type" value="Genomic_DNA"/>
</dbReference>
<dbReference type="PANTHER" id="PTHR43585:SF2">
    <property type="entry name" value="ATP-GRASP ENZYME FSQD"/>
    <property type="match status" value="1"/>
</dbReference>
<dbReference type="Gene3D" id="3.40.50.20">
    <property type="match status" value="1"/>
</dbReference>
<reference evidence="6" key="1">
    <citation type="submission" date="2019-07" db="EMBL/GenBank/DDBJ databases">
        <authorList>
            <person name="Weber M."/>
            <person name="Kostadinov I."/>
            <person name="Kostadinov D I."/>
        </authorList>
    </citation>
    <scope>NUCLEOTIDE SEQUENCE</scope>
    <source>
        <strain evidence="6">Gfbio:sag-sample-m06:053724c1-46a9-4a36-b237-ea2bf867836b</strain>
    </source>
</reference>
<dbReference type="InterPro" id="IPR040570">
    <property type="entry name" value="LAL_C2"/>
</dbReference>
<keyword evidence="2 4" id="KW-0547">Nucleotide-binding</keyword>
<evidence type="ECO:0000256" key="1">
    <source>
        <dbReference type="ARBA" id="ARBA00022598"/>
    </source>
</evidence>
<name>A0A7D9H914_9GAMM</name>
<dbReference type="InterPro" id="IPR041472">
    <property type="entry name" value="BL00235/CARNS1_N"/>
</dbReference>
<evidence type="ECO:0000256" key="3">
    <source>
        <dbReference type="ARBA" id="ARBA00022840"/>
    </source>
</evidence>
<evidence type="ECO:0000256" key="4">
    <source>
        <dbReference type="PROSITE-ProRule" id="PRU00409"/>
    </source>
</evidence>
<dbReference type="GO" id="GO:0005524">
    <property type="term" value="F:ATP binding"/>
    <property type="evidence" value="ECO:0007669"/>
    <property type="project" value="UniProtKB-UniRule"/>
</dbReference>
<accession>A0A7D9H914</accession>
<dbReference type="InterPro" id="IPR011761">
    <property type="entry name" value="ATP-grasp"/>
</dbReference>
<dbReference type="Gene3D" id="3.30.470.20">
    <property type="entry name" value="ATP-grasp fold, B domain"/>
    <property type="match status" value="1"/>
</dbReference>
<dbReference type="AlphaFoldDB" id="A0A7D9H914"/>
<dbReference type="PANTHER" id="PTHR43585">
    <property type="entry name" value="FUMIPYRROLE BIOSYNTHESIS PROTEIN C"/>
    <property type="match status" value="1"/>
</dbReference>
<dbReference type="Pfam" id="PF18603">
    <property type="entry name" value="LAL_C2"/>
    <property type="match status" value="1"/>
</dbReference>
<feature type="domain" description="ATP-grasp" evidence="5">
    <location>
        <begin position="87"/>
        <end position="287"/>
    </location>
</feature>
<evidence type="ECO:0000256" key="2">
    <source>
        <dbReference type="ARBA" id="ARBA00022741"/>
    </source>
</evidence>
<organism evidence="6">
    <name type="scientific">uncultured Woeseiaceae bacterium</name>
    <dbReference type="NCBI Taxonomy" id="1983305"/>
    <lineage>
        <taxon>Bacteria</taxon>
        <taxon>Pseudomonadati</taxon>
        <taxon>Pseudomonadota</taxon>
        <taxon>Gammaproteobacteria</taxon>
        <taxon>Woeseiales</taxon>
        <taxon>Woeseiaceae</taxon>
        <taxon>environmental samples</taxon>
    </lineage>
</organism>
<dbReference type="SUPFAM" id="SSF56059">
    <property type="entry name" value="Glutathione synthetase ATP-binding domain-like"/>
    <property type="match status" value="1"/>
</dbReference>
<dbReference type="PROSITE" id="PS50975">
    <property type="entry name" value="ATP_GRASP"/>
    <property type="match status" value="1"/>
</dbReference>
<evidence type="ECO:0000313" key="6">
    <source>
        <dbReference type="EMBL" id="VUX56146.1"/>
    </source>
</evidence>
<gene>
    <name evidence="6" type="ORF">JTBM06_V1_330009</name>
</gene>
<dbReference type="GO" id="GO:0046872">
    <property type="term" value="F:metal ion binding"/>
    <property type="evidence" value="ECO:0007669"/>
    <property type="project" value="InterPro"/>
</dbReference>
<dbReference type="Pfam" id="PF13535">
    <property type="entry name" value="ATP-grasp_4"/>
    <property type="match status" value="1"/>
</dbReference>
<dbReference type="InterPro" id="IPR052032">
    <property type="entry name" value="ATP-dep_AA_Ligase"/>
</dbReference>
<keyword evidence="3 4" id="KW-0067">ATP-binding</keyword>
<keyword evidence="1 6" id="KW-0436">Ligase</keyword>